<dbReference type="GO" id="GO:0005634">
    <property type="term" value="C:nucleus"/>
    <property type="evidence" value="ECO:0007669"/>
    <property type="project" value="UniProtKB-SubCell"/>
</dbReference>
<dbReference type="Gene3D" id="3.30.70.330">
    <property type="match status" value="2"/>
</dbReference>
<dbReference type="Pfam" id="PF05383">
    <property type="entry name" value="La"/>
    <property type="match status" value="1"/>
</dbReference>
<dbReference type="GO" id="GO:0005829">
    <property type="term" value="C:cytosol"/>
    <property type="evidence" value="ECO:0007669"/>
    <property type="project" value="TreeGrafter"/>
</dbReference>
<dbReference type="Pfam" id="PF00076">
    <property type="entry name" value="RRM_1"/>
    <property type="match status" value="1"/>
</dbReference>
<evidence type="ECO:0000256" key="1">
    <source>
        <dbReference type="ARBA" id="ARBA00004123"/>
    </source>
</evidence>
<dbReference type="InterPro" id="IPR045180">
    <property type="entry name" value="La_dom_prot"/>
</dbReference>
<dbReference type="SUPFAM" id="SSF54928">
    <property type="entry name" value="RNA-binding domain, RBD"/>
    <property type="match status" value="1"/>
</dbReference>
<keyword evidence="10" id="KW-1185">Reference proteome</keyword>
<dbReference type="PROSITE" id="PS51939">
    <property type="entry name" value="XRRM"/>
    <property type="match status" value="1"/>
</dbReference>
<dbReference type="GO" id="GO:0003729">
    <property type="term" value="F:mRNA binding"/>
    <property type="evidence" value="ECO:0007669"/>
    <property type="project" value="TreeGrafter"/>
</dbReference>
<dbReference type="InterPro" id="IPR006630">
    <property type="entry name" value="La_HTH"/>
</dbReference>
<keyword evidence="2 4" id="KW-0694">RNA-binding</keyword>
<feature type="compositionally biased region" description="Basic and acidic residues" evidence="5">
    <location>
        <begin position="1"/>
        <end position="26"/>
    </location>
</feature>
<dbReference type="InterPro" id="IPR036388">
    <property type="entry name" value="WH-like_DNA-bd_sf"/>
</dbReference>
<dbReference type="SMART" id="SM00715">
    <property type="entry name" value="LA"/>
    <property type="match status" value="1"/>
</dbReference>
<evidence type="ECO:0000256" key="2">
    <source>
        <dbReference type="ARBA" id="ARBA00022884"/>
    </source>
</evidence>
<dbReference type="SMART" id="SM00360">
    <property type="entry name" value="RRM"/>
    <property type="match status" value="1"/>
</dbReference>
<feature type="domain" description="HTH La-type RNA-binding" evidence="7">
    <location>
        <begin position="112"/>
        <end position="204"/>
    </location>
</feature>
<dbReference type="STRING" id="151549.A0A4C1V0B1"/>
<evidence type="ECO:0000313" key="9">
    <source>
        <dbReference type="EMBL" id="GBP32171.1"/>
    </source>
</evidence>
<evidence type="ECO:0000256" key="4">
    <source>
        <dbReference type="PROSITE-ProRule" id="PRU00332"/>
    </source>
</evidence>
<dbReference type="OrthoDB" id="439993at2759"/>
<evidence type="ECO:0000313" key="10">
    <source>
        <dbReference type="Proteomes" id="UP000299102"/>
    </source>
</evidence>
<accession>A0A4C1V0B1</accession>
<feature type="region of interest" description="Disordered" evidence="5">
    <location>
        <begin position="1"/>
        <end position="40"/>
    </location>
</feature>
<dbReference type="InterPro" id="IPR035979">
    <property type="entry name" value="RBD_domain_sf"/>
</dbReference>
<feature type="region of interest" description="Disordered" evidence="5">
    <location>
        <begin position="104"/>
        <end position="132"/>
    </location>
</feature>
<feature type="domain" description="RRM" evidence="6">
    <location>
        <begin position="216"/>
        <end position="324"/>
    </location>
</feature>
<name>A0A4C1V0B1_EUMVA</name>
<evidence type="ECO:0000259" key="8">
    <source>
        <dbReference type="PROSITE" id="PS51939"/>
    </source>
</evidence>
<proteinExistence type="predicted"/>
<gene>
    <name evidence="9" type="primary">La</name>
    <name evidence="9" type="ORF">EVAR_80939_1</name>
</gene>
<dbReference type="AlphaFoldDB" id="A0A4C1V0B1"/>
<dbReference type="SUPFAM" id="SSF46785">
    <property type="entry name" value="Winged helix' DNA-binding domain"/>
    <property type="match status" value="1"/>
</dbReference>
<dbReference type="InterPro" id="IPR000504">
    <property type="entry name" value="RRM_dom"/>
</dbReference>
<dbReference type="GO" id="GO:1990904">
    <property type="term" value="C:ribonucleoprotein complex"/>
    <property type="evidence" value="ECO:0007669"/>
    <property type="project" value="UniProtKB-UniRule"/>
</dbReference>
<organism evidence="9 10">
    <name type="scientific">Eumeta variegata</name>
    <name type="common">Bagworm moth</name>
    <name type="synonym">Eumeta japonica</name>
    <dbReference type="NCBI Taxonomy" id="151549"/>
    <lineage>
        <taxon>Eukaryota</taxon>
        <taxon>Metazoa</taxon>
        <taxon>Ecdysozoa</taxon>
        <taxon>Arthropoda</taxon>
        <taxon>Hexapoda</taxon>
        <taxon>Insecta</taxon>
        <taxon>Pterygota</taxon>
        <taxon>Neoptera</taxon>
        <taxon>Endopterygota</taxon>
        <taxon>Lepidoptera</taxon>
        <taxon>Glossata</taxon>
        <taxon>Ditrysia</taxon>
        <taxon>Tineoidea</taxon>
        <taxon>Psychidae</taxon>
        <taxon>Oiketicinae</taxon>
        <taxon>Eumeta</taxon>
    </lineage>
</organism>
<evidence type="ECO:0000256" key="5">
    <source>
        <dbReference type="SAM" id="MobiDB-lite"/>
    </source>
</evidence>
<dbReference type="PANTHER" id="PTHR22792:SF166">
    <property type="entry name" value="LUPUS LA PROTEIN HOMOLOG"/>
    <property type="match status" value="1"/>
</dbReference>
<evidence type="ECO:0000259" key="6">
    <source>
        <dbReference type="PROSITE" id="PS50102"/>
    </source>
</evidence>
<dbReference type="InterPro" id="IPR012677">
    <property type="entry name" value="Nucleotide-bd_a/b_plait_sf"/>
</dbReference>
<dbReference type="GO" id="GO:0008033">
    <property type="term" value="P:tRNA processing"/>
    <property type="evidence" value="ECO:0007669"/>
    <property type="project" value="TreeGrafter"/>
</dbReference>
<dbReference type="GO" id="GO:0045727">
    <property type="term" value="P:positive regulation of translation"/>
    <property type="evidence" value="ECO:0007669"/>
    <property type="project" value="TreeGrafter"/>
</dbReference>
<comment type="subcellular location">
    <subcellularLocation>
        <location evidence="1">Nucleus</location>
    </subcellularLocation>
</comment>
<feature type="compositionally biased region" description="Basic and acidic residues" evidence="5">
    <location>
        <begin position="120"/>
        <end position="132"/>
    </location>
</feature>
<dbReference type="Proteomes" id="UP000299102">
    <property type="component" value="Unassembled WGS sequence"/>
</dbReference>
<dbReference type="PROSITE" id="PS50961">
    <property type="entry name" value="HTH_LA"/>
    <property type="match status" value="1"/>
</dbReference>
<sequence length="468" mass="54450">MTDTETVPKDENNESEKNNETSEKNGKLPNQTEPETQLDEISDLDKEIIRQIEYYFDICWSAPRAWARRATSRAAGVETRAPVGTARYRTLVRFQHDTRTRLKAHRTRRCTLRPSGTRGPEPKATDRDDERDVNLPRDKFLREQVKLDDGWVPFDVLTTFNRLARLSKDTDVIAAALSKSTTGLLEISEDNKKVRRSPEIPLPEMNEDRRKELTSRTVYAKGFPRDSTLDDLLLYFKEHGEIENVIMRRYLDKNTKKRLFKGSVFATFKNKEQAQKFMDAKSIKYQDTELLIHWQEDYLQLKQEEYAARKEQRGKKHKVQEVKEEEKEQIKFPQGTVLHFTEADPKMTRENIKEALTKLGGEVAYIDYKVGDKEGWVRLAKENTAKEMMEKSTDGKFKVGEGEIIMKPLEDEEEKTYLERIVEEMTKRRKNTNKHKHQKGGFKGGKHQGGRKRKQGVHSDAPSGKVKI</sequence>
<dbReference type="PANTHER" id="PTHR22792">
    <property type="entry name" value="LUPUS LA PROTEIN-RELATED"/>
    <property type="match status" value="1"/>
</dbReference>
<keyword evidence="3" id="KW-0539">Nucleus</keyword>
<dbReference type="GO" id="GO:0010494">
    <property type="term" value="C:cytoplasmic stress granule"/>
    <property type="evidence" value="ECO:0007669"/>
    <property type="project" value="TreeGrafter"/>
</dbReference>
<dbReference type="PRINTS" id="PR00302">
    <property type="entry name" value="LUPUSLA"/>
</dbReference>
<dbReference type="InterPro" id="IPR036390">
    <property type="entry name" value="WH_DNA-bd_sf"/>
</dbReference>
<comment type="caution">
    <text evidence="9">The sequence shown here is derived from an EMBL/GenBank/DDBJ whole genome shotgun (WGS) entry which is preliminary data.</text>
</comment>
<reference evidence="9 10" key="1">
    <citation type="journal article" date="2019" name="Commun. Biol.">
        <title>The bagworm genome reveals a unique fibroin gene that provides high tensile strength.</title>
        <authorList>
            <person name="Kono N."/>
            <person name="Nakamura H."/>
            <person name="Ohtoshi R."/>
            <person name="Tomita M."/>
            <person name="Numata K."/>
            <person name="Arakawa K."/>
        </authorList>
    </citation>
    <scope>NUCLEOTIDE SEQUENCE [LARGE SCALE GENOMIC DNA]</scope>
</reference>
<feature type="compositionally biased region" description="Basic residues" evidence="5">
    <location>
        <begin position="427"/>
        <end position="456"/>
    </location>
</feature>
<protein>
    <submittedName>
        <fullName evidence="9">La protein homolog</fullName>
    </submittedName>
</protein>
<evidence type="ECO:0000256" key="3">
    <source>
        <dbReference type="ARBA" id="ARBA00023242"/>
    </source>
</evidence>
<dbReference type="Pfam" id="PF08777">
    <property type="entry name" value="RRM_3"/>
    <property type="match status" value="1"/>
</dbReference>
<dbReference type="InterPro" id="IPR014886">
    <property type="entry name" value="La_xRRM"/>
</dbReference>
<dbReference type="Gene3D" id="1.10.10.10">
    <property type="entry name" value="Winged helix-like DNA-binding domain superfamily/Winged helix DNA-binding domain"/>
    <property type="match status" value="1"/>
</dbReference>
<dbReference type="PROSITE" id="PS50102">
    <property type="entry name" value="RRM"/>
    <property type="match status" value="1"/>
</dbReference>
<feature type="region of interest" description="Disordered" evidence="5">
    <location>
        <begin position="425"/>
        <end position="468"/>
    </location>
</feature>
<dbReference type="InterPro" id="IPR002344">
    <property type="entry name" value="Lupus_La"/>
</dbReference>
<feature type="domain" description="XRRM" evidence="8">
    <location>
        <begin position="331"/>
        <end position="454"/>
    </location>
</feature>
<dbReference type="CDD" id="cd12291">
    <property type="entry name" value="RRM1_La"/>
    <property type="match status" value="1"/>
</dbReference>
<evidence type="ECO:0000259" key="7">
    <source>
        <dbReference type="PROSITE" id="PS50961"/>
    </source>
</evidence>
<dbReference type="EMBL" id="BGZK01000255">
    <property type="protein sequence ID" value="GBP32171.1"/>
    <property type="molecule type" value="Genomic_DNA"/>
</dbReference>